<evidence type="ECO:0000256" key="2">
    <source>
        <dbReference type="ARBA" id="ARBA00006706"/>
    </source>
</evidence>
<protein>
    <recommendedName>
        <fullName evidence="9">Farnesyltranstransferase</fullName>
    </recommendedName>
</protein>
<dbReference type="GO" id="GO:0008299">
    <property type="term" value="P:isoprenoid biosynthetic process"/>
    <property type="evidence" value="ECO:0007669"/>
    <property type="project" value="InterPro"/>
</dbReference>
<evidence type="ECO:0008006" key="9">
    <source>
        <dbReference type="Google" id="ProtNLM"/>
    </source>
</evidence>
<keyword evidence="4" id="KW-0479">Metal-binding</keyword>
<evidence type="ECO:0000313" key="8">
    <source>
        <dbReference type="Proteomes" id="UP000015531"/>
    </source>
</evidence>
<comment type="similarity">
    <text evidence="2 6">Belongs to the FPP/GGPP synthase family.</text>
</comment>
<evidence type="ECO:0000313" key="7">
    <source>
        <dbReference type="EMBL" id="EQB10775.1"/>
    </source>
</evidence>
<gene>
    <name evidence="7" type="ORF">RLDS_25405</name>
</gene>
<accession>T0IGH3</accession>
<proteinExistence type="inferred from homology"/>
<dbReference type="GO" id="GO:0046872">
    <property type="term" value="F:metal ion binding"/>
    <property type="evidence" value="ECO:0007669"/>
    <property type="project" value="UniProtKB-KW"/>
</dbReference>
<evidence type="ECO:0000256" key="5">
    <source>
        <dbReference type="ARBA" id="ARBA00022842"/>
    </source>
</evidence>
<dbReference type="InterPro" id="IPR000092">
    <property type="entry name" value="Polyprenyl_synt"/>
</dbReference>
<dbReference type="AlphaFoldDB" id="T0IGH3"/>
<dbReference type="Proteomes" id="UP000015531">
    <property type="component" value="Unassembled WGS sequence"/>
</dbReference>
<dbReference type="OrthoDB" id="9805316at2"/>
<dbReference type="eggNOG" id="COG0142">
    <property type="taxonomic scope" value="Bacteria"/>
</dbReference>
<comment type="caution">
    <text evidence="7">The sequence shown here is derived from an EMBL/GenBank/DDBJ whole genome shotgun (WGS) entry which is preliminary data.</text>
</comment>
<sequence length="316" mass="34709">MGNDLRIVNDIIHKRMQSEVGLIPTLAGHLINSGGKRLRPMLTLACARLVGYDGTLHHSLAAAIEFLHSATLLHDDVVDGSSLRRGRKTANLVWGNRATIFVGDFLLSQSFELMIETKSSRAIELLSRATTKMVRGEIDQLGAARRLESTEADYYGVINAKTADLFAVACRMAAVIAEENDHREKALDSYGRNIGIAFQLVDDAIDYTSNDTAMGKAAGDDFREGKVTLPVILSYRNGDPNVRRFWHDVISGRTSADETALRHALYLMESRGAITETLSRAKDHAEAAKNALQCFPDSDLKRALMEAADFSVSRTS</sequence>
<organism evidence="7 8">
    <name type="scientific">Sphingobium lactosutens DS20</name>
    <dbReference type="NCBI Taxonomy" id="1331060"/>
    <lineage>
        <taxon>Bacteria</taxon>
        <taxon>Pseudomonadati</taxon>
        <taxon>Pseudomonadota</taxon>
        <taxon>Alphaproteobacteria</taxon>
        <taxon>Sphingomonadales</taxon>
        <taxon>Sphingomonadaceae</taxon>
        <taxon>Sphingobium</taxon>
    </lineage>
</organism>
<dbReference type="PATRIC" id="fig|1331060.3.peg.4938"/>
<reference evidence="7 8" key="1">
    <citation type="journal article" date="2013" name="Genome Announc.">
        <title>Draft Genome Sequence of Sphingobium lactosutens Strain DS20T, Isolated from a Hexachlorocyclohexane Dumpsite.</title>
        <authorList>
            <person name="Kumar R."/>
            <person name="Dwivedi V."/>
            <person name="Negi V."/>
            <person name="Khurana J.P."/>
            <person name="Lal R."/>
        </authorList>
    </citation>
    <scope>NUCLEOTIDE SEQUENCE [LARGE SCALE GENOMIC DNA]</scope>
    <source>
        <strain evidence="7 8">DS20</strain>
    </source>
</reference>
<dbReference type="InterPro" id="IPR008949">
    <property type="entry name" value="Isoprenoid_synthase_dom_sf"/>
</dbReference>
<comment type="cofactor">
    <cofactor evidence="1">
        <name>Mg(2+)</name>
        <dbReference type="ChEBI" id="CHEBI:18420"/>
    </cofactor>
</comment>
<dbReference type="InterPro" id="IPR033749">
    <property type="entry name" value="Polyprenyl_synt_CS"/>
</dbReference>
<dbReference type="PANTHER" id="PTHR12001">
    <property type="entry name" value="GERANYLGERANYL PYROPHOSPHATE SYNTHASE"/>
    <property type="match status" value="1"/>
</dbReference>
<dbReference type="PROSITE" id="PS00723">
    <property type="entry name" value="POLYPRENYL_SYNTHASE_1"/>
    <property type="match status" value="1"/>
</dbReference>
<dbReference type="Pfam" id="PF00348">
    <property type="entry name" value="polyprenyl_synt"/>
    <property type="match status" value="1"/>
</dbReference>
<evidence type="ECO:0000256" key="1">
    <source>
        <dbReference type="ARBA" id="ARBA00001946"/>
    </source>
</evidence>
<dbReference type="EMBL" id="ATDP01000109">
    <property type="protein sequence ID" value="EQB10775.1"/>
    <property type="molecule type" value="Genomic_DNA"/>
</dbReference>
<dbReference type="SFLD" id="SFLDS00005">
    <property type="entry name" value="Isoprenoid_Synthase_Type_I"/>
    <property type="match status" value="1"/>
</dbReference>
<evidence type="ECO:0000256" key="4">
    <source>
        <dbReference type="ARBA" id="ARBA00022723"/>
    </source>
</evidence>
<dbReference type="GO" id="GO:0004659">
    <property type="term" value="F:prenyltransferase activity"/>
    <property type="evidence" value="ECO:0007669"/>
    <property type="project" value="InterPro"/>
</dbReference>
<name>T0IGH3_9SPHN</name>
<evidence type="ECO:0000256" key="6">
    <source>
        <dbReference type="RuleBase" id="RU004466"/>
    </source>
</evidence>
<keyword evidence="5" id="KW-0460">Magnesium</keyword>
<keyword evidence="3 6" id="KW-0808">Transferase</keyword>
<dbReference type="CDD" id="cd00685">
    <property type="entry name" value="Trans_IPPS_HT"/>
    <property type="match status" value="1"/>
</dbReference>
<dbReference type="PANTHER" id="PTHR12001:SF69">
    <property type="entry name" value="ALL TRANS-POLYPRENYL-DIPHOSPHATE SYNTHASE PDSS1"/>
    <property type="match status" value="1"/>
</dbReference>
<dbReference type="SUPFAM" id="SSF48576">
    <property type="entry name" value="Terpenoid synthases"/>
    <property type="match status" value="1"/>
</dbReference>
<evidence type="ECO:0000256" key="3">
    <source>
        <dbReference type="ARBA" id="ARBA00022679"/>
    </source>
</evidence>
<keyword evidence="8" id="KW-1185">Reference proteome</keyword>
<dbReference type="Gene3D" id="1.10.600.10">
    <property type="entry name" value="Farnesyl Diphosphate Synthase"/>
    <property type="match status" value="1"/>
</dbReference>